<keyword evidence="2" id="KW-0479">Metal-binding</keyword>
<evidence type="ECO:0000256" key="6">
    <source>
        <dbReference type="ARBA" id="ARBA00023242"/>
    </source>
</evidence>
<protein>
    <submittedName>
        <fullName evidence="9">Zinc finger protein</fullName>
    </submittedName>
</protein>
<keyword evidence="10" id="KW-1185">Reference proteome</keyword>
<evidence type="ECO:0000256" key="4">
    <source>
        <dbReference type="ARBA" id="ARBA00022771"/>
    </source>
</evidence>
<keyword evidence="4 7" id="KW-0863">Zinc-finger</keyword>
<dbReference type="Pfam" id="PF00096">
    <property type="entry name" value="zf-C2H2"/>
    <property type="match status" value="2"/>
</dbReference>
<organism evidence="9 10">
    <name type="scientific">Elysia marginata</name>
    <dbReference type="NCBI Taxonomy" id="1093978"/>
    <lineage>
        <taxon>Eukaryota</taxon>
        <taxon>Metazoa</taxon>
        <taxon>Spiralia</taxon>
        <taxon>Lophotrochozoa</taxon>
        <taxon>Mollusca</taxon>
        <taxon>Gastropoda</taxon>
        <taxon>Heterobranchia</taxon>
        <taxon>Euthyneura</taxon>
        <taxon>Panpulmonata</taxon>
        <taxon>Sacoglossa</taxon>
        <taxon>Placobranchoidea</taxon>
        <taxon>Plakobranchidae</taxon>
        <taxon>Elysia</taxon>
    </lineage>
</organism>
<dbReference type="SMART" id="SM00355">
    <property type="entry name" value="ZnF_C2H2"/>
    <property type="match status" value="3"/>
</dbReference>
<comment type="caution">
    <text evidence="9">The sequence shown here is derived from an EMBL/GenBank/DDBJ whole genome shotgun (WGS) entry which is preliminary data.</text>
</comment>
<dbReference type="FunFam" id="3.30.160.60:FF:002390">
    <property type="entry name" value="zinc finger protein 404 isoform X2"/>
    <property type="match status" value="1"/>
</dbReference>
<evidence type="ECO:0000313" key="9">
    <source>
        <dbReference type="EMBL" id="GFR85559.1"/>
    </source>
</evidence>
<dbReference type="GO" id="GO:0008270">
    <property type="term" value="F:zinc ion binding"/>
    <property type="evidence" value="ECO:0007669"/>
    <property type="project" value="UniProtKB-KW"/>
</dbReference>
<evidence type="ECO:0000256" key="1">
    <source>
        <dbReference type="ARBA" id="ARBA00004123"/>
    </source>
</evidence>
<dbReference type="EMBL" id="BMAT01008465">
    <property type="protein sequence ID" value="GFR85559.1"/>
    <property type="molecule type" value="Genomic_DNA"/>
</dbReference>
<reference evidence="9 10" key="1">
    <citation type="journal article" date="2021" name="Elife">
        <title>Chloroplast acquisition without the gene transfer in kleptoplastic sea slugs, Plakobranchus ocellatus.</title>
        <authorList>
            <person name="Maeda T."/>
            <person name="Takahashi S."/>
            <person name="Yoshida T."/>
            <person name="Shimamura S."/>
            <person name="Takaki Y."/>
            <person name="Nagai Y."/>
            <person name="Toyoda A."/>
            <person name="Suzuki Y."/>
            <person name="Arimoto A."/>
            <person name="Ishii H."/>
            <person name="Satoh N."/>
            <person name="Nishiyama T."/>
            <person name="Hasebe M."/>
            <person name="Maruyama T."/>
            <person name="Minagawa J."/>
            <person name="Obokata J."/>
            <person name="Shigenobu S."/>
        </authorList>
    </citation>
    <scope>NUCLEOTIDE SEQUENCE [LARGE SCALE GENOMIC DNA]</scope>
</reference>
<evidence type="ECO:0000256" key="2">
    <source>
        <dbReference type="ARBA" id="ARBA00022723"/>
    </source>
</evidence>
<dbReference type="AlphaFoldDB" id="A0AAV4GJS7"/>
<dbReference type="GO" id="GO:0005634">
    <property type="term" value="C:nucleus"/>
    <property type="evidence" value="ECO:0007669"/>
    <property type="project" value="UniProtKB-SubCell"/>
</dbReference>
<gene>
    <name evidence="9" type="ORF">ElyMa_004177000</name>
</gene>
<keyword evidence="3" id="KW-0677">Repeat</keyword>
<dbReference type="PROSITE" id="PS50157">
    <property type="entry name" value="ZINC_FINGER_C2H2_2"/>
    <property type="match status" value="3"/>
</dbReference>
<dbReference type="PROSITE" id="PS00028">
    <property type="entry name" value="ZINC_FINGER_C2H2_1"/>
    <property type="match status" value="1"/>
</dbReference>
<dbReference type="FunFam" id="3.30.160.60:FF:000446">
    <property type="entry name" value="Zinc finger protein"/>
    <property type="match status" value="1"/>
</dbReference>
<evidence type="ECO:0000256" key="7">
    <source>
        <dbReference type="PROSITE-ProRule" id="PRU00042"/>
    </source>
</evidence>
<evidence type="ECO:0000313" key="10">
    <source>
        <dbReference type="Proteomes" id="UP000762676"/>
    </source>
</evidence>
<evidence type="ECO:0000259" key="8">
    <source>
        <dbReference type="PROSITE" id="PS50157"/>
    </source>
</evidence>
<keyword evidence="6" id="KW-0539">Nucleus</keyword>
<keyword evidence="5" id="KW-0862">Zinc</keyword>
<feature type="domain" description="C2H2-type" evidence="8">
    <location>
        <begin position="16"/>
        <end position="43"/>
    </location>
</feature>
<sequence>MSFDYHKRWHAGEKPYECDICGRRTICFGDLKKHKRMHSDKRPYVCEVCGKSFRFISNLNRHRKGHTGKRLYVCHVCGRSFIYNEGLRDHIKAGRCPGLKTEAGTGGKASHRGPRPRNSNAVVSMSMMNLAVNGTLPITVAPQHPPQLQPEPPSGYITKTILNPVNLANNLAPTLQIQPVVPACSPSPSTIPSHQQHDTAQLVPSSSTFVQMSAPPHHPSVQQQHINQHNATVTCTLPEYMSDFTAWPQYMIRNTTAMSEDGDVGQPGTNVVIVPQFY</sequence>
<comment type="subcellular location">
    <subcellularLocation>
        <location evidence="1">Nucleus</location>
    </subcellularLocation>
</comment>
<dbReference type="Proteomes" id="UP000762676">
    <property type="component" value="Unassembled WGS sequence"/>
</dbReference>
<dbReference type="SUPFAM" id="SSF57667">
    <property type="entry name" value="beta-beta-alpha zinc fingers"/>
    <property type="match status" value="2"/>
</dbReference>
<dbReference type="Gene3D" id="3.30.160.60">
    <property type="entry name" value="Classic Zinc Finger"/>
    <property type="match status" value="3"/>
</dbReference>
<feature type="domain" description="C2H2-type" evidence="8">
    <location>
        <begin position="72"/>
        <end position="116"/>
    </location>
</feature>
<name>A0AAV4GJS7_9GAST</name>
<dbReference type="PANTHER" id="PTHR24394:SF29">
    <property type="entry name" value="MYONEURIN"/>
    <property type="match status" value="1"/>
</dbReference>
<accession>A0AAV4GJS7</accession>
<evidence type="ECO:0000256" key="3">
    <source>
        <dbReference type="ARBA" id="ARBA00022737"/>
    </source>
</evidence>
<proteinExistence type="predicted"/>
<dbReference type="GO" id="GO:0000981">
    <property type="term" value="F:DNA-binding transcription factor activity, RNA polymerase II-specific"/>
    <property type="evidence" value="ECO:0007669"/>
    <property type="project" value="TreeGrafter"/>
</dbReference>
<dbReference type="InterPro" id="IPR013087">
    <property type="entry name" value="Znf_C2H2_type"/>
</dbReference>
<feature type="domain" description="C2H2-type" evidence="8">
    <location>
        <begin position="44"/>
        <end position="71"/>
    </location>
</feature>
<dbReference type="InterPro" id="IPR036236">
    <property type="entry name" value="Znf_C2H2_sf"/>
</dbReference>
<dbReference type="PANTHER" id="PTHR24394">
    <property type="entry name" value="ZINC FINGER PROTEIN"/>
    <property type="match status" value="1"/>
</dbReference>
<evidence type="ECO:0000256" key="5">
    <source>
        <dbReference type="ARBA" id="ARBA00022833"/>
    </source>
</evidence>